<dbReference type="InterPro" id="IPR001646">
    <property type="entry name" value="5peptide_repeat"/>
</dbReference>
<dbReference type="Gene3D" id="3.30.450.40">
    <property type="match status" value="3"/>
</dbReference>
<evidence type="ECO:0000313" key="2">
    <source>
        <dbReference type="EMBL" id="MBE9024868.1"/>
    </source>
</evidence>
<dbReference type="EMBL" id="JADEXS010000327">
    <property type="protein sequence ID" value="MBE9024868.1"/>
    <property type="molecule type" value="Genomic_DNA"/>
</dbReference>
<dbReference type="SUPFAM" id="SSF141571">
    <property type="entry name" value="Pentapeptide repeat-like"/>
    <property type="match status" value="2"/>
</dbReference>
<gene>
    <name evidence="2" type="ORF">IQ276_21295</name>
</gene>
<evidence type="ECO:0000256" key="1">
    <source>
        <dbReference type="ARBA" id="ARBA00022737"/>
    </source>
</evidence>
<name>A0A8J7ADM4_DESMC</name>
<keyword evidence="1" id="KW-0677">Repeat</keyword>
<dbReference type="PANTHER" id="PTHR47485:SF1">
    <property type="entry name" value="THYLAKOID LUMENAL 17.4 KDA PROTEIN, CHLOROPLASTIC"/>
    <property type="match status" value="1"/>
</dbReference>
<organism evidence="2 3">
    <name type="scientific">Desmonostoc muscorum LEGE 12446</name>
    <dbReference type="NCBI Taxonomy" id="1828758"/>
    <lineage>
        <taxon>Bacteria</taxon>
        <taxon>Bacillati</taxon>
        <taxon>Cyanobacteriota</taxon>
        <taxon>Cyanophyceae</taxon>
        <taxon>Nostocales</taxon>
        <taxon>Nostocaceae</taxon>
        <taxon>Desmonostoc</taxon>
    </lineage>
</organism>
<dbReference type="PANTHER" id="PTHR47485">
    <property type="entry name" value="THYLAKOID LUMENAL 17.4 KDA PROTEIN, CHLOROPLASTIC"/>
    <property type="match status" value="1"/>
</dbReference>
<proteinExistence type="predicted"/>
<dbReference type="Pfam" id="PF00805">
    <property type="entry name" value="Pentapeptide"/>
    <property type="match status" value="3"/>
</dbReference>
<accession>A0A8J7ADM4</accession>
<sequence>MNEPILPEKLVDILKKIDSQPADAKLSELAKLAELDLAEDYVGADLSGEDISKDSLREANFSDVNFSNTNLSHTDLSIANLSCANLTGAKLINANLNGADLVETNFMNADLNGADLIGTDFMNANLSGANLTKASLIKACLRYADLTGAKLINACLRDADLSGTNLTNSDLSNANLIDANLTNADLSNANLTNADLSNANLPEANFSGANLKSSNLNNTNLSGANLANANLSNANLAEADLSGANLENTDLSNADLAKADLSGANLKNSNLNNTNLSGANFTNSNLNDTDFTTVVSSRDNLTNIRIKNTNQRKSPIKAFEELLKADRKILSAASELEHSQNILDSICEKIQKQFGFDYVSISLVMPEKNTIEAVYGTGIAKKWVGQARHSLEEIEEGERLRDIQADIVKTCQTEIISGWDERFDLGVYNRFGHDSLVRIFTPIFLFYDDRKNIIDNWFKSYNWETNFIQKPQDKPTVFCMEQLPSTPEVIGTLEAGYTNRDQIISKEKASSLAQLLAEQALEIRRVSLHYVLETIAESARRFFNANLATLHFLWDSERGTEGKFIYEVFKGSIGSEPLEEFSPRKDGLGWKAIDEKKVKVIYFSQENKNLNISFCNKAHKRGSNVYAAFPLLINVKEEKSSNPDLIGLLYVHFWEESQFTRDLERLGNHFANKAVDAITSVIKSQRVREEVRQLSALQHVTQSFNEIGSDLVSYIAWNTLNALAADVVIIYEFIQAKRTFQIPPNYAGKLLYPKEMIIESPWSLIEGGNDIYDFKFFKDSPFAIREKIKSAAGILLKVNNDLVGVMFINYRRVHNFSGEEKQIINSLASSAATVIDKQRWSQTRGNIGLEIVTNQENLKLIVQKAVEITGADVGEITIFDQTGKEVITQESYSIDEQSEDLDIHSKTSKNIIDLLKVYERPKLIYDVKAEQGYTAYFDNTSSELSVSLWDQDKCQRGVLIVGSYQKGKFQQRDLQKLEDIASLALIAVQYAEKDKTIREDIINTVVNLYSKSLTPINNDVSTTKVVLSISKKLISNSDDENNVEQKSIISDLENMSLNEPNLKQIISDLNENNVVDSKQKGNDSLGLLDEVDKNWKTLAHSVS</sequence>
<dbReference type="AlphaFoldDB" id="A0A8J7ADM4"/>
<dbReference type="Proteomes" id="UP000622533">
    <property type="component" value="Unassembled WGS sequence"/>
</dbReference>
<dbReference type="RefSeq" id="WP_193919549.1">
    <property type="nucleotide sequence ID" value="NZ_JADEXS020000001.1"/>
</dbReference>
<keyword evidence="3" id="KW-1185">Reference proteome</keyword>
<evidence type="ECO:0000313" key="3">
    <source>
        <dbReference type="Proteomes" id="UP000622533"/>
    </source>
</evidence>
<dbReference type="InterPro" id="IPR029016">
    <property type="entry name" value="GAF-like_dom_sf"/>
</dbReference>
<comment type="caution">
    <text evidence="2">The sequence shown here is derived from an EMBL/GenBank/DDBJ whole genome shotgun (WGS) entry which is preliminary data.</text>
</comment>
<dbReference type="Gene3D" id="2.160.20.80">
    <property type="entry name" value="E3 ubiquitin-protein ligase SopA"/>
    <property type="match status" value="2"/>
</dbReference>
<protein>
    <submittedName>
        <fullName evidence="2">Pentapeptide repeat-containing protein</fullName>
    </submittedName>
</protein>
<dbReference type="SUPFAM" id="SSF55781">
    <property type="entry name" value="GAF domain-like"/>
    <property type="match status" value="3"/>
</dbReference>
<reference evidence="2" key="1">
    <citation type="submission" date="2020-10" db="EMBL/GenBank/DDBJ databases">
        <authorList>
            <person name="Castelo-Branco R."/>
            <person name="Eusebio N."/>
            <person name="Adriana R."/>
            <person name="Vieira A."/>
            <person name="Brugerolle De Fraissinette N."/>
            <person name="Rezende De Castro R."/>
            <person name="Schneider M.P."/>
            <person name="Vasconcelos V."/>
            <person name="Leao P.N."/>
        </authorList>
    </citation>
    <scope>NUCLEOTIDE SEQUENCE</scope>
    <source>
        <strain evidence="2">LEGE 12446</strain>
    </source>
</reference>